<dbReference type="PANTHER" id="PTHR16423">
    <property type="entry name" value="TREM-LIKE TRANSCRIPT PROTEIN"/>
    <property type="match status" value="1"/>
</dbReference>
<name>A0A974DHG5_XENLA</name>
<proteinExistence type="predicted"/>
<dbReference type="OMA" id="CAPSFRH"/>
<keyword evidence="4" id="KW-0472">Membrane</keyword>
<evidence type="ECO:0000259" key="5">
    <source>
        <dbReference type="PROSITE" id="PS50835"/>
    </source>
</evidence>
<gene>
    <name evidence="6" type="ORF">XELAEV_18014899mg</name>
</gene>
<dbReference type="InterPro" id="IPR003599">
    <property type="entry name" value="Ig_sub"/>
</dbReference>
<dbReference type="GO" id="GO:0009986">
    <property type="term" value="C:cell surface"/>
    <property type="evidence" value="ECO:0007669"/>
    <property type="project" value="TreeGrafter"/>
</dbReference>
<feature type="transmembrane region" description="Helical" evidence="4">
    <location>
        <begin position="207"/>
        <end position="231"/>
    </location>
</feature>
<feature type="domain" description="Ig-like" evidence="5">
    <location>
        <begin position="55"/>
        <end position="170"/>
    </location>
</feature>
<sequence>MNGQMDEWPSRIQTLIKSYRRCLEAVTFAKGGSIKRHFLVSLSHFLDSHTATMHPSLVLLICLLDICLAQNVTVLSGQLGDSLTILCPYKQRADRWRKKLWCKEDSANHCQPVVIARRFWLQLSKRINGSTSISDNIHEGHVIVTINHLQHDDAGMYECQSHSFQEVDILQKVQLLVLEETMRANISDVAKVQYSISGFSTRLQIRWSLIILGFSFLMSKAVLLGLTFVWLSSRHKSRAISESALIASSEESVIGESRSASDYGRSEYGTGRHSETPVYMNYMYMTANLNQVFWHR</sequence>
<evidence type="ECO:0000313" key="7">
    <source>
        <dbReference type="Proteomes" id="UP000694892"/>
    </source>
</evidence>
<evidence type="ECO:0000256" key="3">
    <source>
        <dbReference type="ARBA" id="ARBA00023319"/>
    </source>
</evidence>
<evidence type="ECO:0000256" key="4">
    <source>
        <dbReference type="SAM" id="Phobius"/>
    </source>
</evidence>
<dbReference type="PANTHER" id="PTHR16423:SF6">
    <property type="entry name" value="TRIGGERING RECEPTOR EXPRESSED ON MYELOID CELLS 2-RELATED"/>
    <property type="match status" value="1"/>
</dbReference>
<reference evidence="7" key="1">
    <citation type="journal article" date="2016" name="Nature">
        <title>Genome evolution in the allotetraploid frog Xenopus laevis.</title>
        <authorList>
            <person name="Session A.M."/>
            <person name="Uno Y."/>
            <person name="Kwon T."/>
            <person name="Chapman J.A."/>
            <person name="Toyoda A."/>
            <person name="Takahashi S."/>
            <person name="Fukui A."/>
            <person name="Hikosaka A."/>
            <person name="Suzuki A."/>
            <person name="Kondo M."/>
            <person name="van Heeringen S.J."/>
            <person name="Quigley I."/>
            <person name="Heinz S."/>
            <person name="Ogino H."/>
            <person name="Ochi H."/>
            <person name="Hellsten U."/>
            <person name="Lyons J.B."/>
            <person name="Simakov O."/>
            <person name="Putnam N."/>
            <person name="Stites J."/>
            <person name="Kuroki Y."/>
            <person name="Tanaka T."/>
            <person name="Michiue T."/>
            <person name="Watanabe M."/>
            <person name="Bogdanovic O."/>
            <person name="Lister R."/>
            <person name="Georgiou G."/>
            <person name="Paranjpe S.S."/>
            <person name="van Kruijsbergen I."/>
            <person name="Shu S."/>
            <person name="Carlson J."/>
            <person name="Kinoshita T."/>
            <person name="Ohta Y."/>
            <person name="Mawaribuchi S."/>
            <person name="Jenkins J."/>
            <person name="Grimwood J."/>
            <person name="Schmutz J."/>
            <person name="Mitros T."/>
            <person name="Mozaffari S.V."/>
            <person name="Suzuki Y."/>
            <person name="Haramoto Y."/>
            <person name="Yamamoto T.S."/>
            <person name="Takagi C."/>
            <person name="Heald R."/>
            <person name="Miller K."/>
            <person name="Haudenschild C."/>
            <person name="Kitzman J."/>
            <person name="Nakayama T."/>
            <person name="Izutsu Y."/>
            <person name="Robert J."/>
            <person name="Fortriede J."/>
            <person name="Burns K."/>
            <person name="Lotay V."/>
            <person name="Karimi K."/>
            <person name="Yasuoka Y."/>
            <person name="Dichmann D.S."/>
            <person name="Flajnik M.F."/>
            <person name="Houston D.W."/>
            <person name="Shendure J."/>
            <person name="DuPasquier L."/>
            <person name="Vize P.D."/>
            <person name="Zorn A.M."/>
            <person name="Ito M."/>
            <person name="Marcotte E.M."/>
            <person name="Wallingford J.B."/>
            <person name="Ito Y."/>
            <person name="Asashima M."/>
            <person name="Ueno N."/>
            <person name="Matsuda Y."/>
            <person name="Veenstra G.J."/>
            <person name="Fujiyama A."/>
            <person name="Harland R.M."/>
            <person name="Taira M."/>
            <person name="Rokhsar D.S."/>
        </authorList>
    </citation>
    <scope>NUCLEOTIDE SEQUENCE [LARGE SCALE GENOMIC DNA]</scope>
    <source>
        <strain evidence="7">J</strain>
    </source>
</reference>
<dbReference type="InterPro" id="IPR013783">
    <property type="entry name" value="Ig-like_fold"/>
</dbReference>
<dbReference type="InterPro" id="IPR013106">
    <property type="entry name" value="Ig_V-set"/>
</dbReference>
<organism evidence="6 7">
    <name type="scientific">Xenopus laevis</name>
    <name type="common">African clawed frog</name>
    <dbReference type="NCBI Taxonomy" id="8355"/>
    <lineage>
        <taxon>Eukaryota</taxon>
        <taxon>Metazoa</taxon>
        <taxon>Chordata</taxon>
        <taxon>Craniata</taxon>
        <taxon>Vertebrata</taxon>
        <taxon>Euteleostomi</taxon>
        <taxon>Amphibia</taxon>
        <taxon>Batrachia</taxon>
        <taxon>Anura</taxon>
        <taxon>Pipoidea</taxon>
        <taxon>Pipidae</taxon>
        <taxon>Xenopodinae</taxon>
        <taxon>Xenopus</taxon>
        <taxon>Xenopus</taxon>
    </lineage>
</organism>
<keyword evidence="4" id="KW-1133">Transmembrane helix</keyword>
<dbReference type="AlphaFoldDB" id="A0A974DHG5"/>
<protein>
    <recommendedName>
        <fullName evidence="5">Ig-like domain-containing protein</fullName>
    </recommendedName>
</protein>
<keyword evidence="4" id="KW-0812">Transmembrane</keyword>
<dbReference type="SMART" id="SM00409">
    <property type="entry name" value="IG"/>
    <property type="match status" value="1"/>
</dbReference>
<keyword evidence="3" id="KW-0393">Immunoglobulin domain</keyword>
<keyword evidence="2" id="KW-1015">Disulfide bond</keyword>
<dbReference type="InterPro" id="IPR007110">
    <property type="entry name" value="Ig-like_dom"/>
</dbReference>
<dbReference type="PROSITE" id="PS50835">
    <property type="entry name" value="IG_LIKE"/>
    <property type="match status" value="1"/>
</dbReference>
<accession>A0A974DHG5</accession>
<dbReference type="Pfam" id="PF07686">
    <property type="entry name" value="V-set"/>
    <property type="match status" value="1"/>
</dbReference>
<evidence type="ECO:0000256" key="1">
    <source>
        <dbReference type="ARBA" id="ARBA00022729"/>
    </source>
</evidence>
<dbReference type="InterPro" id="IPR052314">
    <property type="entry name" value="Immune_rcpt_domain"/>
</dbReference>
<dbReference type="Proteomes" id="UP000694892">
    <property type="component" value="Chromosome 2S"/>
</dbReference>
<evidence type="ECO:0000256" key="2">
    <source>
        <dbReference type="ARBA" id="ARBA00023157"/>
    </source>
</evidence>
<dbReference type="GO" id="GO:0038023">
    <property type="term" value="F:signaling receptor activity"/>
    <property type="evidence" value="ECO:0007669"/>
    <property type="project" value="TreeGrafter"/>
</dbReference>
<dbReference type="EMBL" id="CM004469">
    <property type="protein sequence ID" value="OCT91843.1"/>
    <property type="molecule type" value="Genomic_DNA"/>
</dbReference>
<evidence type="ECO:0000313" key="6">
    <source>
        <dbReference type="EMBL" id="OCT91843.1"/>
    </source>
</evidence>
<dbReference type="SUPFAM" id="SSF48726">
    <property type="entry name" value="Immunoglobulin"/>
    <property type="match status" value="1"/>
</dbReference>
<keyword evidence="1" id="KW-0732">Signal</keyword>
<dbReference type="Gene3D" id="2.60.40.10">
    <property type="entry name" value="Immunoglobulins"/>
    <property type="match status" value="1"/>
</dbReference>
<dbReference type="InterPro" id="IPR036179">
    <property type="entry name" value="Ig-like_dom_sf"/>
</dbReference>